<gene>
    <name evidence="2" type="ORF">BKX93_14415</name>
</gene>
<feature type="signal peptide" evidence="1">
    <location>
        <begin position="1"/>
        <end position="20"/>
    </location>
</feature>
<evidence type="ECO:0000313" key="2">
    <source>
        <dbReference type="EMBL" id="AOZ51068.1"/>
    </source>
</evidence>
<proteinExistence type="predicted"/>
<dbReference type="KEGG" id="cvc:BKX93_14415"/>
<dbReference type="EMBL" id="CP017707">
    <property type="protein sequence ID" value="AOZ51068.1"/>
    <property type="molecule type" value="Genomic_DNA"/>
</dbReference>
<evidence type="ECO:0000313" key="3">
    <source>
        <dbReference type="Proteomes" id="UP000178776"/>
    </source>
</evidence>
<dbReference type="RefSeq" id="WP_070980350.1">
    <property type="nucleotide sequence ID" value="NZ_CP017707.1"/>
</dbReference>
<dbReference type="Proteomes" id="UP000178776">
    <property type="component" value="Chromosome"/>
</dbReference>
<accession>A0A1D9LIF1</accession>
<protein>
    <submittedName>
        <fullName evidence="2">Uncharacterized protein</fullName>
    </submittedName>
</protein>
<dbReference type="STRING" id="1108595.BKX93_14415"/>
<keyword evidence="1" id="KW-0732">Signal</keyword>
<name>A0A1D9LIF1_9NEIS</name>
<sequence length="142" mass="16200">MKRAMLGMALLWCPPWSAWAAVDSETRCFSADNGGKPVHLQFTVVGDADAGWQAAYVRYGKRGRPITLAWLRGEHEMLAEDRSWQFTDEWLEIVDGKIHGRYTTVHQGARYYGFHYRGADGREVEFAEDLAALDSSGRRCEW</sequence>
<feature type="chain" id="PRO_5009443261" evidence="1">
    <location>
        <begin position="21"/>
        <end position="142"/>
    </location>
</feature>
<organism evidence="2 3">
    <name type="scientific">Chromobacterium vaccinii</name>
    <dbReference type="NCBI Taxonomy" id="1108595"/>
    <lineage>
        <taxon>Bacteria</taxon>
        <taxon>Pseudomonadati</taxon>
        <taxon>Pseudomonadota</taxon>
        <taxon>Betaproteobacteria</taxon>
        <taxon>Neisseriales</taxon>
        <taxon>Chromobacteriaceae</taxon>
        <taxon>Chromobacterium</taxon>
    </lineage>
</organism>
<dbReference type="AlphaFoldDB" id="A0A1D9LIF1"/>
<dbReference type="GeneID" id="68842398"/>
<evidence type="ECO:0000256" key="1">
    <source>
        <dbReference type="SAM" id="SignalP"/>
    </source>
</evidence>
<reference evidence="2 3" key="1">
    <citation type="submission" date="2016-10" db="EMBL/GenBank/DDBJ databases">
        <title>Chromobacterium muskegensis sp. nov., an insecticidal bacterium isolated from Sphagnum bogs.</title>
        <authorList>
            <person name="Sparks M.E."/>
            <person name="Blackburn M.B."/>
            <person name="Gundersen-Rindal D.E."/>
            <person name="Mitchell A."/>
            <person name="Farrar R."/>
            <person name="Kuhar D."/>
        </authorList>
    </citation>
    <scope>NUCLEOTIDE SEQUENCE [LARGE SCALE GENOMIC DNA]</scope>
    <source>
        <strain evidence="2 3">21-1</strain>
    </source>
</reference>